<comment type="caution">
    <text evidence="1">The sequence shown here is derived from an EMBL/GenBank/DDBJ whole genome shotgun (WGS) entry which is preliminary data.</text>
</comment>
<sequence length="155" mass="18287">MSDNEYYKESKELTHIQIEQEKLQKVVIQVAWELWQEVTWSRQIDYNLGPLCGNEPQLMDIDEVYLIDIPQWGDPVIGLEFEEEIGQETSTWKNSSFTWNQASTSKNLFPDMEIDPDKWAQPFDKFINREAYDSLKRLGEQLYQTQKQHGTLIAP</sequence>
<dbReference type="OrthoDB" id="2490383at2759"/>
<dbReference type="Proteomes" id="UP000266673">
    <property type="component" value="Unassembled WGS sequence"/>
</dbReference>
<name>A0A397W1P2_9GLOM</name>
<proteinExistence type="predicted"/>
<accession>A0A397W1P2</accession>
<evidence type="ECO:0000313" key="1">
    <source>
        <dbReference type="EMBL" id="RIB28118.1"/>
    </source>
</evidence>
<protein>
    <submittedName>
        <fullName evidence="1">Uncharacterized protein</fullName>
    </submittedName>
</protein>
<dbReference type="EMBL" id="QKWP01000076">
    <property type="protein sequence ID" value="RIB28118.1"/>
    <property type="molecule type" value="Genomic_DNA"/>
</dbReference>
<gene>
    <name evidence="1" type="ORF">C2G38_2158776</name>
</gene>
<organism evidence="1 2">
    <name type="scientific">Gigaspora rosea</name>
    <dbReference type="NCBI Taxonomy" id="44941"/>
    <lineage>
        <taxon>Eukaryota</taxon>
        <taxon>Fungi</taxon>
        <taxon>Fungi incertae sedis</taxon>
        <taxon>Mucoromycota</taxon>
        <taxon>Glomeromycotina</taxon>
        <taxon>Glomeromycetes</taxon>
        <taxon>Diversisporales</taxon>
        <taxon>Gigasporaceae</taxon>
        <taxon>Gigaspora</taxon>
    </lineage>
</organism>
<dbReference type="AlphaFoldDB" id="A0A397W1P2"/>
<keyword evidence="2" id="KW-1185">Reference proteome</keyword>
<evidence type="ECO:0000313" key="2">
    <source>
        <dbReference type="Proteomes" id="UP000266673"/>
    </source>
</evidence>
<reference evidence="1 2" key="1">
    <citation type="submission" date="2018-06" db="EMBL/GenBank/DDBJ databases">
        <title>Comparative genomics reveals the genomic features of Rhizophagus irregularis, R. cerebriforme, R. diaphanum and Gigaspora rosea, and their symbiotic lifestyle signature.</title>
        <authorList>
            <person name="Morin E."/>
            <person name="San Clemente H."/>
            <person name="Chen E.C.H."/>
            <person name="De La Providencia I."/>
            <person name="Hainaut M."/>
            <person name="Kuo A."/>
            <person name="Kohler A."/>
            <person name="Murat C."/>
            <person name="Tang N."/>
            <person name="Roy S."/>
            <person name="Loubradou J."/>
            <person name="Henrissat B."/>
            <person name="Grigoriev I.V."/>
            <person name="Corradi N."/>
            <person name="Roux C."/>
            <person name="Martin F.M."/>
        </authorList>
    </citation>
    <scope>NUCLEOTIDE SEQUENCE [LARGE SCALE GENOMIC DNA]</scope>
    <source>
        <strain evidence="1 2">DAOM 194757</strain>
    </source>
</reference>